<keyword evidence="3" id="KW-1185">Reference proteome</keyword>
<evidence type="ECO:0000259" key="1">
    <source>
        <dbReference type="Pfam" id="PF04146"/>
    </source>
</evidence>
<dbReference type="PANTHER" id="PTHR34817">
    <property type="entry name" value="NUCLEOTIDYLTRANSFERASE"/>
    <property type="match status" value="1"/>
</dbReference>
<dbReference type="Pfam" id="PF04146">
    <property type="entry name" value="YTH"/>
    <property type="match status" value="1"/>
</dbReference>
<dbReference type="GO" id="GO:0003723">
    <property type="term" value="F:RNA binding"/>
    <property type="evidence" value="ECO:0007669"/>
    <property type="project" value="InterPro"/>
</dbReference>
<dbReference type="InterPro" id="IPR007275">
    <property type="entry name" value="YTH_domain"/>
</dbReference>
<dbReference type="Gene3D" id="3.10.590.10">
    <property type="entry name" value="ph1033 like domains"/>
    <property type="match status" value="1"/>
</dbReference>
<reference evidence="2 3" key="1">
    <citation type="journal article" date="2021" name="Elife">
        <title>Chloroplast acquisition without the gene transfer in kleptoplastic sea slugs, Plakobranchus ocellatus.</title>
        <authorList>
            <person name="Maeda T."/>
            <person name="Takahashi S."/>
            <person name="Yoshida T."/>
            <person name="Shimamura S."/>
            <person name="Takaki Y."/>
            <person name="Nagai Y."/>
            <person name="Toyoda A."/>
            <person name="Suzuki Y."/>
            <person name="Arimoto A."/>
            <person name="Ishii H."/>
            <person name="Satoh N."/>
            <person name="Nishiyama T."/>
            <person name="Hasebe M."/>
            <person name="Maruyama T."/>
            <person name="Minagawa J."/>
            <person name="Obokata J."/>
            <person name="Shigenobu S."/>
        </authorList>
    </citation>
    <scope>NUCLEOTIDE SEQUENCE [LARGE SCALE GENOMIC DNA]</scope>
</reference>
<feature type="domain" description="YTH" evidence="1">
    <location>
        <begin position="16"/>
        <end position="155"/>
    </location>
</feature>
<gene>
    <name evidence="2" type="ORF">PoB_005687900</name>
</gene>
<evidence type="ECO:0000313" key="2">
    <source>
        <dbReference type="EMBL" id="GFO30374.1"/>
    </source>
</evidence>
<dbReference type="Proteomes" id="UP000735302">
    <property type="component" value="Unassembled WGS sequence"/>
</dbReference>
<dbReference type="Pfam" id="PF10127">
    <property type="entry name" value="RlaP"/>
    <property type="match status" value="1"/>
</dbReference>
<evidence type="ECO:0000313" key="3">
    <source>
        <dbReference type="Proteomes" id="UP000735302"/>
    </source>
</evidence>
<comment type="caution">
    <text evidence="2">The sequence shown here is derived from an EMBL/GenBank/DDBJ whole genome shotgun (WGS) entry which is preliminary data.</text>
</comment>
<protein>
    <submittedName>
        <fullName evidence="2">Nucleotidyltransferase</fullName>
    </submittedName>
</protein>
<proteinExistence type="predicted"/>
<accession>A0AAV4CHU5</accession>
<dbReference type="InterPro" id="IPR018775">
    <property type="entry name" value="RlaP"/>
</dbReference>
<dbReference type="SUPFAM" id="SSF81301">
    <property type="entry name" value="Nucleotidyltransferase"/>
    <property type="match status" value="1"/>
</dbReference>
<sequence>MWAYRRRNKPPHPLEMLSAAHEKGRVILVFSINGQHGWHGFCESLFKCEISKHSKASDLTQTMPNNFFNTSNLEYPDKNEIGESLEYPNSSAEGSSLWCHFPVSWLVHFQDIHTFSCLDFKYTDHLDLSDGSPLNKARNWQQLPPTVGDQLCSLIEEHFTHLKVLEEEKKLKLSEKPESFFKSEQRISLCQEKDTIWEAVIAKVTEELGKVHLVCPFGSQRYNCDTESSDLDIFILYQAKTVDMLGLDPPRQTIKNSHHEEVDYSVLELQRYCELLMKGDAKCVETLFLSDSPVIVRGSPEWQRLYQHRNLLLTEQCLDKYLKEIKGTTGLKNFQRWRDSNPDTEELTPKLAKLGYIVLRLLQNARDMVMSSNIVVFREEASVERKELMAVRKGDLSYSAFMAVVNRYLAEIEKNKGNIGQATETAKSRVQDWLIECRLEDLRHNPAPSSTTS</sequence>
<dbReference type="EMBL" id="BLXT01006233">
    <property type="protein sequence ID" value="GFO30374.1"/>
    <property type="molecule type" value="Genomic_DNA"/>
</dbReference>
<dbReference type="AlphaFoldDB" id="A0AAV4CHU5"/>
<name>A0AAV4CHU5_9GAST</name>
<dbReference type="InterPro" id="IPR043519">
    <property type="entry name" value="NT_sf"/>
</dbReference>
<dbReference type="PANTHER" id="PTHR34817:SF1">
    <property type="entry name" value="NUCLEOTIDYLTRANSFERASE"/>
    <property type="match status" value="1"/>
</dbReference>
<organism evidence="2 3">
    <name type="scientific">Plakobranchus ocellatus</name>
    <dbReference type="NCBI Taxonomy" id="259542"/>
    <lineage>
        <taxon>Eukaryota</taxon>
        <taxon>Metazoa</taxon>
        <taxon>Spiralia</taxon>
        <taxon>Lophotrochozoa</taxon>
        <taxon>Mollusca</taxon>
        <taxon>Gastropoda</taxon>
        <taxon>Heterobranchia</taxon>
        <taxon>Euthyneura</taxon>
        <taxon>Panpulmonata</taxon>
        <taxon>Sacoglossa</taxon>
        <taxon>Placobranchoidea</taxon>
        <taxon>Plakobranchidae</taxon>
        <taxon>Plakobranchus</taxon>
    </lineage>
</organism>